<keyword evidence="16" id="KW-0675">Receptor</keyword>
<evidence type="ECO:0000256" key="3">
    <source>
        <dbReference type="ARBA" id="ARBA00022452"/>
    </source>
</evidence>
<dbReference type="PANTHER" id="PTHR32552">
    <property type="entry name" value="FERRICHROME IRON RECEPTOR-RELATED"/>
    <property type="match status" value="1"/>
</dbReference>
<keyword evidence="10 11" id="KW-0998">Cell outer membrane</keyword>
<evidence type="ECO:0000256" key="13">
    <source>
        <dbReference type="SAM" id="SignalP"/>
    </source>
</evidence>
<dbReference type="AlphaFoldDB" id="A0A494W1L2"/>
<sequence>MLDRSGFAFKSLALACVSVAALCASPALAADASTPAVEGTAEIVVTAQKREEKLRDIPLSISAVSGEYLEKRGIKDIVELANAVPSLSVYPVSPGQNLLSIRGISTFRGDSALVGTYLDEAPLSGGIRIGDGAGLAVQALDLARVEVLKGPQGTLFGEGSIGGVVRYITANPELSAFSGNIKGTYFATRHGAESGEVSGMLNIPIVSDVLGVRAAATYQKHGGWIDNISTGVDNYNSDELGEARIKILYKPSDKFTLTGLVNIHRLNYDGQNLLSVQPYDKSLFQQSVFPDYPTDGYNDFELYNLTASYDFGFASLMSSTSYFNLRVFNSFGWISQIIPGKGDPTVAGGGWEVLIPPNPGKQTSFSQEFRLTSNGNGPFKWVIGVNYKDTRTKYHSNNPIATYFKISDDPSVPLVTENYGGYHASIPSKAKAVFGDASYEFFDKLEIGGGLRYFTEDRSRLDVDRFGAVTGDVKGTFKKTTYRAFAKYKLTKEINLYANTATGFRSGGFNIPASIAFGAPPTYAPESARFYEAGLKSSFLNGRVTFDLAYYTGKYIGNVQSVFRFDNAGHGYGYYANAGDANIKGVEWALNVVPVRDLRLGFSGNVPRTKFTKTSPSSPLLPGDPIDFVPKYELMANAEYDFKWAPDVDGFFSINGTWKGRQQNTNRDSGVGYVINIGPKHTWIDASLGAEFNGYRISIFGKNLADELGILAPQFSGIRPQARPRQIGFSVEKSF</sequence>
<dbReference type="SUPFAM" id="SSF56935">
    <property type="entry name" value="Porins"/>
    <property type="match status" value="1"/>
</dbReference>
<name>A0A494W1L2_9SPHN</name>
<dbReference type="Pfam" id="PF00593">
    <property type="entry name" value="TonB_dep_Rec_b-barrel"/>
    <property type="match status" value="1"/>
</dbReference>
<dbReference type="Pfam" id="PF07715">
    <property type="entry name" value="Plug"/>
    <property type="match status" value="1"/>
</dbReference>
<dbReference type="InterPro" id="IPR012910">
    <property type="entry name" value="Plug_dom"/>
</dbReference>
<evidence type="ECO:0000256" key="7">
    <source>
        <dbReference type="ARBA" id="ARBA00023065"/>
    </source>
</evidence>
<dbReference type="InterPro" id="IPR036942">
    <property type="entry name" value="Beta-barrel_TonB_sf"/>
</dbReference>
<dbReference type="Proteomes" id="UP000279959">
    <property type="component" value="Chromosome"/>
</dbReference>
<feature type="signal peptide" evidence="13">
    <location>
        <begin position="1"/>
        <end position="29"/>
    </location>
</feature>
<keyword evidence="17" id="KW-1185">Reference proteome</keyword>
<keyword evidence="8 12" id="KW-0798">TonB box</keyword>
<evidence type="ECO:0000256" key="10">
    <source>
        <dbReference type="ARBA" id="ARBA00023237"/>
    </source>
</evidence>
<evidence type="ECO:0000313" key="16">
    <source>
        <dbReference type="EMBL" id="BBD97216.1"/>
    </source>
</evidence>
<evidence type="ECO:0000256" key="2">
    <source>
        <dbReference type="ARBA" id="ARBA00022448"/>
    </source>
</evidence>
<keyword evidence="5 11" id="KW-0812">Transmembrane</keyword>
<evidence type="ECO:0000259" key="15">
    <source>
        <dbReference type="Pfam" id="PF07715"/>
    </source>
</evidence>
<keyword evidence="13" id="KW-0732">Signal</keyword>
<comment type="subcellular location">
    <subcellularLocation>
        <location evidence="1 11">Cell outer membrane</location>
        <topology evidence="1 11">Multi-pass membrane protein</topology>
    </subcellularLocation>
</comment>
<dbReference type="PANTHER" id="PTHR32552:SF81">
    <property type="entry name" value="TONB-DEPENDENT OUTER MEMBRANE RECEPTOR"/>
    <property type="match status" value="1"/>
</dbReference>
<evidence type="ECO:0000256" key="12">
    <source>
        <dbReference type="RuleBase" id="RU003357"/>
    </source>
</evidence>
<accession>A0A494W1L2</accession>
<evidence type="ECO:0000256" key="5">
    <source>
        <dbReference type="ARBA" id="ARBA00022692"/>
    </source>
</evidence>
<gene>
    <name evidence="16" type="ORF">SAMIE_1007170</name>
</gene>
<evidence type="ECO:0000313" key="17">
    <source>
        <dbReference type="Proteomes" id="UP000279959"/>
    </source>
</evidence>
<dbReference type="PROSITE" id="PS52016">
    <property type="entry name" value="TONB_DEPENDENT_REC_3"/>
    <property type="match status" value="1"/>
</dbReference>
<dbReference type="InterPro" id="IPR000531">
    <property type="entry name" value="Beta-barrel_TonB"/>
</dbReference>
<organism evidence="16 17">
    <name type="scientific">Sphingobium amiense</name>
    <dbReference type="NCBI Taxonomy" id="135719"/>
    <lineage>
        <taxon>Bacteria</taxon>
        <taxon>Pseudomonadati</taxon>
        <taxon>Pseudomonadota</taxon>
        <taxon>Alphaproteobacteria</taxon>
        <taxon>Sphingomonadales</taxon>
        <taxon>Sphingomonadaceae</taxon>
        <taxon>Sphingobium</taxon>
    </lineage>
</organism>
<dbReference type="GO" id="GO:0009279">
    <property type="term" value="C:cell outer membrane"/>
    <property type="evidence" value="ECO:0007669"/>
    <property type="project" value="UniProtKB-SubCell"/>
</dbReference>
<reference evidence="16 17" key="1">
    <citation type="submission" date="2018-05" db="EMBL/GenBank/DDBJ databases">
        <title>Complete Genome Sequence of the Nonylphenol-Degrading Bacterium Sphingobium amiense DSM 16289T.</title>
        <authorList>
            <person name="Ootsuka M."/>
            <person name="Nishizawa T."/>
            <person name="Ohta H."/>
        </authorList>
    </citation>
    <scope>NUCLEOTIDE SEQUENCE [LARGE SCALE GENOMIC DNA]</scope>
    <source>
        <strain evidence="16 17">DSM 16289</strain>
    </source>
</reference>
<feature type="domain" description="TonB-dependent receptor plug" evidence="15">
    <location>
        <begin position="54"/>
        <end position="164"/>
    </location>
</feature>
<evidence type="ECO:0000256" key="6">
    <source>
        <dbReference type="ARBA" id="ARBA00023004"/>
    </source>
</evidence>
<keyword evidence="4" id="KW-0410">Iron transport</keyword>
<dbReference type="GO" id="GO:0006826">
    <property type="term" value="P:iron ion transport"/>
    <property type="evidence" value="ECO:0007669"/>
    <property type="project" value="UniProtKB-KW"/>
</dbReference>
<evidence type="ECO:0000256" key="9">
    <source>
        <dbReference type="ARBA" id="ARBA00023136"/>
    </source>
</evidence>
<keyword evidence="3 11" id="KW-1134">Transmembrane beta strand</keyword>
<protein>
    <submittedName>
        <fullName evidence="16">TonB-dependent receptor</fullName>
    </submittedName>
</protein>
<evidence type="ECO:0000256" key="8">
    <source>
        <dbReference type="ARBA" id="ARBA00023077"/>
    </source>
</evidence>
<evidence type="ECO:0000256" key="4">
    <source>
        <dbReference type="ARBA" id="ARBA00022496"/>
    </source>
</evidence>
<keyword evidence="2 11" id="KW-0813">Transport</keyword>
<feature type="domain" description="TonB-dependent receptor-like beta-barrel" evidence="14">
    <location>
        <begin position="268"/>
        <end position="704"/>
    </location>
</feature>
<evidence type="ECO:0000256" key="11">
    <source>
        <dbReference type="PROSITE-ProRule" id="PRU01360"/>
    </source>
</evidence>
<evidence type="ECO:0000256" key="1">
    <source>
        <dbReference type="ARBA" id="ARBA00004571"/>
    </source>
</evidence>
<feature type="chain" id="PRO_5019857727" evidence="13">
    <location>
        <begin position="30"/>
        <end position="735"/>
    </location>
</feature>
<dbReference type="EMBL" id="AP018664">
    <property type="protein sequence ID" value="BBD97216.1"/>
    <property type="molecule type" value="Genomic_DNA"/>
</dbReference>
<proteinExistence type="inferred from homology"/>
<dbReference type="Gene3D" id="2.40.170.20">
    <property type="entry name" value="TonB-dependent receptor, beta-barrel domain"/>
    <property type="match status" value="1"/>
</dbReference>
<keyword evidence="7" id="KW-0406">Ion transport</keyword>
<dbReference type="KEGG" id="sami:SAMIE_1007170"/>
<dbReference type="InterPro" id="IPR039426">
    <property type="entry name" value="TonB-dep_rcpt-like"/>
</dbReference>
<evidence type="ECO:0000259" key="14">
    <source>
        <dbReference type="Pfam" id="PF00593"/>
    </source>
</evidence>
<keyword evidence="6" id="KW-0408">Iron</keyword>
<keyword evidence="9 11" id="KW-0472">Membrane</keyword>
<comment type="similarity">
    <text evidence="11 12">Belongs to the TonB-dependent receptor family.</text>
</comment>
<dbReference type="RefSeq" id="WP_066698654.1">
    <property type="nucleotide sequence ID" value="NZ_AP018664.1"/>
</dbReference>